<reference evidence="3" key="1">
    <citation type="submission" date="2016-10" db="EMBL/GenBank/DDBJ databases">
        <authorList>
            <person name="Varghese N."/>
            <person name="Submissions S."/>
        </authorList>
    </citation>
    <scope>NUCLEOTIDE SEQUENCE [LARGE SCALE GENOMIC DNA]</scope>
    <source>
        <strain evidence="3">CGMCC 4.3510</strain>
    </source>
</reference>
<evidence type="ECO:0000313" key="2">
    <source>
        <dbReference type="EMBL" id="SFF31620.1"/>
    </source>
</evidence>
<name>A0A1I2HQM2_9ACTN</name>
<evidence type="ECO:0000259" key="1">
    <source>
        <dbReference type="SMART" id="SM00530"/>
    </source>
</evidence>
<proteinExistence type="predicted"/>
<accession>A0A1I2HQM2</accession>
<dbReference type="GO" id="GO:0003677">
    <property type="term" value="F:DNA binding"/>
    <property type="evidence" value="ECO:0007669"/>
    <property type="project" value="InterPro"/>
</dbReference>
<dbReference type="Pfam" id="PF13560">
    <property type="entry name" value="HTH_31"/>
    <property type="match status" value="1"/>
</dbReference>
<organism evidence="2 3">
    <name type="scientific">Actinacidiphila alni</name>
    <dbReference type="NCBI Taxonomy" id="380248"/>
    <lineage>
        <taxon>Bacteria</taxon>
        <taxon>Bacillati</taxon>
        <taxon>Actinomycetota</taxon>
        <taxon>Actinomycetes</taxon>
        <taxon>Kitasatosporales</taxon>
        <taxon>Streptomycetaceae</taxon>
        <taxon>Actinacidiphila</taxon>
    </lineage>
</organism>
<protein>
    <submittedName>
        <fullName evidence="2">Helix-turn-helix domain-containing protein</fullName>
    </submittedName>
</protein>
<dbReference type="STRING" id="380248.SAMN05216251_111148"/>
<dbReference type="InterPro" id="IPR001387">
    <property type="entry name" value="Cro/C1-type_HTH"/>
</dbReference>
<evidence type="ECO:0000313" key="3">
    <source>
        <dbReference type="Proteomes" id="UP000199323"/>
    </source>
</evidence>
<dbReference type="EMBL" id="FONG01000011">
    <property type="protein sequence ID" value="SFF31620.1"/>
    <property type="molecule type" value="Genomic_DNA"/>
</dbReference>
<feature type="domain" description="HTH cro/C1-type" evidence="1">
    <location>
        <begin position="17"/>
        <end position="72"/>
    </location>
</feature>
<dbReference type="Proteomes" id="UP000199323">
    <property type="component" value="Unassembled WGS sequence"/>
</dbReference>
<sequence length="85" mass="9518">MGRGCGALVTFDRIRQDMRRARRESGLGWRVFAREAGFAEAYLRNVENGNRPVSADVVAAYDRVLRTEAAFTRAFLDALAVRPCP</sequence>
<dbReference type="CDD" id="cd00093">
    <property type="entry name" value="HTH_XRE"/>
    <property type="match status" value="1"/>
</dbReference>
<dbReference type="Gene3D" id="1.10.260.40">
    <property type="entry name" value="lambda repressor-like DNA-binding domains"/>
    <property type="match status" value="1"/>
</dbReference>
<dbReference type="AlphaFoldDB" id="A0A1I2HQM2"/>
<dbReference type="SMART" id="SM00530">
    <property type="entry name" value="HTH_XRE"/>
    <property type="match status" value="1"/>
</dbReference>
<dbReference type="InterPro" id="IPR010982">
    <property type="entry name" value="Lambda_DNA-bd_dom_sf"/>
</dbReference>
<keyword evidence="3" id="KW-1185">Reference proteome</keyword>
<gene>
    <name evidence="2" type="ORF">SAMN05216251_111148</name>
</gene>
<dbReference type="SUPFAM" id="SSF47413">
    <property type="entry name" value="lambda repressor-like DNA-binding domains"/>
    <property type="match status" value="1"/>
</dbReference>